<dbReference type="PANTHER" id="PTHR36452">
    <property type="entry name" value="CHROMOSOME 12, WHOLE GENOME SHOTGUN SEQUENCE"/>
    <property type="match status" value="1"/>
</dbReference>
<accession>A0A271IZ92</accession>
<organism evidence="1 2">
    <name type="scientific">Rubrivirga marina</name>
    <dbReference type="NCBI Taxonomy" id="1196024"/>
    <lineage>
        <taxon>Bacteria</taxon>
        <taxon>Pseudomonadati</taxon>
        <taxon>Rhodothermota</taxon>
        <taxon>Rhodothermia</taxon>
        <taxon>Rhodothermales</taxon>
        <taxon>Rubricoccaceae</taxon>
        <taxon>Rubrivirga</taxon>
    </lineage>
</organism>
<comment type="caution">
    <text evidence="1">The sequence shown here is derived from an EMBL/GenBank/DDBJ whole genome shotgun (WGS) entry which is preliminary data.</text>
</comment>
<dbReference type="PANTHER" id="PTHR36452:SF1">
    <property type="entry name" value="DUF2461 DOMAIN-CONTAINING PROTEIN"/>
    <property type="match status" value="1"/>
</dbReference>
<gene>
    <name evidence="1" type="ORF">BSZ37_06575</name>
</gene>
<dbReference type="Pfam" id="PF09365">
    <property type="entry name" value="DUF2461"/>
    <property type="match status" value="1"/>
</dbReference>
<protein>
    <submittedName>
        <fullName evidence="1">TIGR02453 family protein</fullName>
    </submittedName>
</protein>
<dbReference type="InterPro" id="IPR012808">
    <property type="entry name" value="CHP02453"/>
</dbReference>
<dbReference type="AlphaFoldDB" id="A0A271IZ92"/>
<evidence type="ECO:0000313" key="1">
    <source>
        <dbReference type="EMBL" id="PAP76134.1"/>
    </source>
</evidence>
<dbReference type="RefSeq" id="WP_095509774.1">
    <property type="nucleotide sequence ID" value="NZ_MQWD01000001.1"/>
</dbReference>
<dbReference type="InterPro" id="IPR015996">
    <property type="entry name" value="UCP028451"/>
</dbReference>
<dbReference type="NCBIfam" id="TIGR02453">
    <property type="entry name" value="TIGR02453 family protein"/>
    <property type="match status" value="1"/>
</dbReference>
<dbReference type="PIRSF" id="PIRSF028451">
    <property type="entry name" value="UCP028451"/>
    <property type="match status" value="1"/>
</dbReference>
<proteinExistence type="predicted"/>
<reference evidence="1 2" key="1">
    <citation type="submission" date="2016-11" db="EMBL/GenBank/DDBJ databases">
        <title>Study of marine rhodopsin-containing bacteria.</title>
        <authorList>
            <person name="Yoshizawa S."/>
            <person name="Kumagai Y."/>
            <person name="Kogure K."/>
        </authorList>
    </citation>
    <scope>NUCLEOTIDE SEQUENCE [LARGE SCALE GENOMIC DNA]</scope>
    <source>
        <strain evidence="1 2">SAORIC-28</strain>
    </source>
</reference>
<dbReference type="Proteomes" id="UP000216339">
    <property type="component" value="Unassembled WGS sequence"/>
</dbReference>
<evidence type="ECO:0000313" key="2">
    <source>
        <dbReference type="Proteomes" id="UP000216339"/>
    </source>
</evidence>
<keyword evidence="2" id="KW-1185">Reference proteome</keyword>
<dbReference type="EMBL" id="MQWD01000001">
    <property type="protein sequence ID" value="PAP76134.1"/>
    <property type="molecule type" value="Genomic_DNA"/>
</dbReference>
<dbReference type="OrthoDB" id="9794241at2"/>
<sequence>MPVAAPPDLLAPFPGLTEDAFTFLRQLKRNNDREWFRPRKETYVEELRDPMRMLISDLSRRLPERGLPLSGDPKRAVFRIYRDTRFSKNKAPYKTHVAAVLSRDGDKRAPGAIYIHVEPGSNRVGGGFWRADKDFIRQWRADMSENPQAFLDVVEAAEEAGLTLETAGSALTRMPRGYDDQRDNPATEYFRWKGGFAAVREDIPDEDVLTPDFADLVIETAEAVRPLLEYGWRIADKANG</sequence>
<name>A0A271IZ92_9BACT</name>